<dbReference type="CDD" id="cd03220">
    <property type="entry name" value="ABC_KpsT_Wzt"/>
    <property type="match status" value="1"/>
</dbReference>
<gene>
    <name evidence="7" type="ORF">N5K24_06510</name>
</gene>
<keyword evidence="4" id="KW-0547">Nucleotide-binding</keyword>
<evidence type="ECO:0000256" key="2">
    <source>
        <dbReference type="ARBA" id="ARBA00022448"/>
    </source>
</evidence>
<evidence type="ECO:0000256" key="1">
    <source>
        <dbReference type="ARBA" id="ARBA00005417"/>
    </source>
</evidence>
<dbReference type="PANTHER" id="PTHR46743">
    <property type="entry name" value="TEICHOIC ACIDS EXPORT ATP-BINDING PROTEIN TAGH"/>
    <property type="match status" value="1"/>
</dbReference>
<evidence type="ECO:0000313" key="7">
    <source>
        <dbReference type="EMBL" id="MDH2050038.1"/>
    </source>
</evidence>
<dbReference type="PANTHER" id="PTHR46743:SF2">
    <property type="entry name" value="TEICHOIC ACIDS EXPORT ATP-BINDING PROTEIN TAGH"/>
    <property type="match status" value="1"/>
</dbReference>
<dbReference type="GO" id="GO:0016887">
    <property type="term" value="F:ATP hydrolysis activity"/>
    <property type="evidence" value="ECO:0007669"/>
    <property type="project" value="InterPro"/>
</dbReference>
<dbReference type="Proteomes" id="UP001161276">
    <property type="component" value="Unassembled WGS sequence"/>
</dbReference>
<keyword evidence="3" id="KW-1003">Cell membrane</keyword>
<organism evidence="7 8">
    <name type="scientific">Achromobacter marplatensis</name>
    <dbReference type="NCBI Taxonomy" id="470868"/>
    <lineage>
        <taxon>Bacteria</taxon>
        <taxon>Pseudomonadati</taxon>
        <taxon>Pseudomonadota</taxon>
        <taxon>Betaproteobacteria</taxon>
        <taxon>Burkholderiales</taxon>
        <taxon>Alcaligenaceae</taxon>
        <taxon>Achromobacter</taxon>
    </lineage>
</organism>
<evidence type="ECO:0000256" key="5">
    <source>
        <dbReference type="ARBA" id="ARBA00022840"/>
    </source>
</evidence>
<keyword evidence="5 7" id="KW-0067">ATP-binding</keyword>
<evidence type="ECO:0000259" key="6">
    <source>
        <dbReference type="PROSITE" id="PS50893"/>
    </source>
</evidence>
<dbReference type="PROSITE" id="PS50893">
    <property type="entry name" value="ABC_TRANSPORTER_2"/>
    <property type="match status" value="1"/>
</dbReference>
<comment type="caution">
    <text evidence="7">The sequence shown here is derived from an EMBL/GenBank/DDBJ whole genome shotgun (WGS) entry which is preliminary data.</text>
</comment>
<reference evidence="7" key="1">
    <citation type="submission" date="2022-09" db="EMBL/GenBank/DDBJ databases">
        <title>Intensive care unit water sources are persistently colonized with multi-drug resistant bacteria and are the site of extensive horizontal gene transfer of antibiotic resistance genes.</title>
        <authorList>
            <person name="Diorio-Toth L."/>
        </authorList>
    </citation>
    <scope>NUCLEOTIDE SEQUENCE</scope>
    <source>
        <strain evidence="7">GD03676</strain>
    </source>
</reference>
<protein>
    <submittedName>
        <fullName evidence="7">ABC transporter ATP-binding protein</fullName>
    </submittedName>
</protein>
<comment type="similarity">
    <text evidence="1">Belongs to the ABC transporter superfamily.</text>
</comment>
<dbReference type="InterPro" id="IPR027417">
    <property type="entry name" value="P-loop_NTPase"/>
</dbReference>
<dbReference type="SMART" id="SM00382">
    <property type="entry name" value="AAA"/>
    <property type="match status" value="1"/>
</dbReference>
<evidence type="ECO:0000256" key="4">
    <source>
        <dbReference type="ARBA" id="ARBA00022741"/>
    </source>
</evidence>
<dbReference type="InterPro" id="IPR050683">
    <property type="entry name" value="Bact_Polysacc_Export_ATP-bd"/>
</dbReference>
<dbReference type="AlphaFoldDB" id="A0AA42W7G9"/>
<keyword evidence="3" id="KW-0472">Membrane</keyword>
<dbReference type="SUPFAM" id="SSF52540">
    <property type="entry name" value="P-loop containing nucleoside triphosphate hydrolases"/>
    <property type="match status" value="1"/>
</dbReference>
<dbReference type="InterPro" id="IPR015860">
    <property type="entry name" value="ABC_transpr_TagH-like"/>
</dbReference>
<name>A0AA42W7G9_9BURK</name>
<dbReference type="RefSeq" id="WP_280026146.1">
    <property type="nucleotide sequence ID" value="NZ_JAOCKG010000002.1"/>
</dbReference>
<proteinExistence type="inferred from homology"/>
<sequence>MIEIRNITKSFVSPKTGRRFIFRDFSCVIPSGRNVALIGRNGAGKSTLMRMLCGQDAPDSGKIISEKTISWPVGLSGGFQGSLTGRENVKFVCRVQGASPERMRDMVREVEAFSDIGDYFDMPVKTYSSGMRGRVAFGLSLVFDFDYYLVDEAISVGDAHFRDKAAKALKDRVGVSNLILVTHGMGQVRTMCDYVIYLKDGRAIPYEDVEEGIAAYQRG</sequence>
<evidence type="ECO:0000313" key="8">
    <source>
        <dbReference type="Proteomes" id="UP001161276"/>
    </source>
</evidence>
<dbReference type="InterPro" id="IPR003439">
    <property type="entry name" value="ABC_transporter-like_ATP-bd"/>
</dbReference>
<keyword evidence="2" id="KW-0813">Transport</keyword>
<dbReference type="EMBL" id="JAOCKG010000002">
    <property type="protein sequence ID" value="MDH2050038.1"/>
    <property type="molecule type" value="Genomic_DNA"/>
</dbReference>
<dbReference type="Pfam" id="PF00005">
    <property type="entry name" value="ABC_tran"/>
    <property type="match status" value="1"/>
</dbReference>
<dbReference type="InterPro" id="IPR003593">
    <property type="entry name" value="AAA+_ATPase"/>
</dbReference>
<dbReference type="GO" id="GO:0140359">
    <property type="term" value="F:ABC-type transporter activity"/>
    <property type="evidence" value="ECO:0007669"/>
    <property type="project" value="InterPro"/>
</dbReference>
<dbReference type="Gene3D" id="3.40.50.300">
    <property type="entry name" value="P-loop containing nucleotide triphosphate hydrolases"/>
    <property type="match status" value="1"/>
</dbReference>
<dbReference type="GO" id="GO:0005524">
    <property type="term" value="F:ATP binding"/>
    <property type="evidence" value="ECO:0007669"/>
    <property type="project" value="UniProtKB-KW"/>
</dbReference>
<feature type="domain" description="ABC transporter" evidence="6">
    <location>
        <begin position="2"/>
        <end position="218"/>
    </location>
</feature>
<accession>A0AA42W7G9</accession>
<evidence type="ECO:0000256" key="3">
    <source>
        <dbReference type="ARBA" id="ARBA00022475"/>
    </source>
</evidence>
<dbReference type="GO" id="GO:0016020">
    <property type="term" value="C:membrane"/>
    <property type="evidence" value="ECO:0007669"/>
    <property type="project" value="InterPro"/>
</dbReference>